<dbReference type="GO" id="GO:0006508">
    <property type="term" value="P:proteolysis"/>
    <property type="evidence" value="ECO:0007669"/>
    <property type="project" value="UniProtKB-KW"/>
</dbReference>
<evidence type="ECO:0000256" key="5">
    <source>
        <dbReference type="SAM" id="SignalP"/>
    </source>
</evidence>
<dbReference type="InterPro" id="IPR050127">
    <property type="entry name" value="Serine_Proteases_S1"/>
</dbReference>
<dbReference type="InterPro" id="IPR009003">
    <property type="entry name" value="Peptidase_S1_PA"/>
</dbReference>
<keyword evidence="4" id="KW-0720">Serine protease</keyword>
<dbReference type="PANTHER" id="PTHR24264:SF83">
    <property type="entry name" value="COMPLEMENT FACTOR I"/>
    <property type="match status" value="1"/>
</dbReference>
<dbReference type="CDD" id="cd00190">
    <property type="entry name" value="Tryp_SPc"/>
    <property type="match status" value="1"/>
</dbReference>
<keyword evidence="8" id="KW-1185">Reference proteome</keyword>
<dbReference type="PROSITE" id="PS00135">
    <property type="entry name" value="TRYPSIN_SER"/>
    <property type="match status" value="1"/>
</dbReference>
<evidence type="ECO:0000313" key="8">
    <source>
        <dbReference type="Proteomes" id="UP000002943"/>
    </source>
</evidence>
<dbReference type="Proteomes" id="UP000002943">
    <property type="component" value="Unassembled WGS sequence"/>
</dbReference>
<dbReference type="GO" id="GO:0005615">
    <property type="term" value="C:extracellular space"/>
    <property type="evidence" value="ECO:0007669"/>
    <property type="project" value="TreeGrafter"/>
</dbReference>
<dbReference type="InterPro" id="IPR018114">
    <property type="entry name" value="TRYPSIN_HIS"/>
</dbReference>
<dbReference type="InterPro" id="IPR043504">
    <property type="entry name" value="Peptidase_S1_PA_chymotrypsin"/>
</dbReference>
<dbReference type="FunFam" id="2.40.10.10:FF:000002">
    <property type="entry name" value="Transmembrane protease serine"/>
    <property type="match status" value="1"/>
</dbReference>
<dbReference type="InterPro" id="IPR001254">
    <property type="entry name" value="Trypsin_dom"/>
</dbReference>
<dbReference type="AlphaFoldDB" id="E3BE86"/>
<name>E3BE86_9VIBR</name>
<keyword evidence="3" id="KW-1015">Disulfide bond</keyword>
<dbReference type="PRINTS" id="PR00722">
    <property type="entry name" value="CHYMOTRYPSIN"/>
</dbReference>
<dbReference type="GO" id="GO:0004252">
    <property type="term" value="F:serine-type endopeptidase activity"/>
    <property type="evidence" value="ECO:0007669"/>
    <property type="project" value="InterPro"/>
</dbReference>
<accession>E3BE86</accession>
<feature type="chain" id="PRO_5003166987" evidence="5">
    <location>
        <begin position="23"/>
        <end position="410"/>
    </location>
</feature>
<keyword evidence="1 4" id="KW-0645">Protease</keyword>
<sequence>MKKTATLLTLLSLVGVASFVPAVSSEPVPAQSKIIGGVDANRGDWPFMVRVAPSGVDVNLGLGCGASFLGDKYILTAAHCLDFQKDNKIADPSNIDIYVGIYDLDNPTQALPVKTYYVHKDYNSKTMHNDIAIIELENSFSGSRVELQTKPYAFVPNANLSVAGWGVIDEVTKQTPTILKEVKVPFVDTLTCQAAGGSYLDVDDSSFCAGLRSGGKDSCQGDSGGPIVNQDGKQVGVVSWGVGCAQPGKYGVYTNTVELGDWIDGHSSGINYSQFLLADSRTGVYHFNVPIKNDSRDELDIRGAVYANGITVSNNSCVGVIPAGTECSFDIHVDAGVAITDKKGAPITIRAQHGAKMIDLDMAVRDAKYKEALSWPSNDISWPRGGDSGGSTSLGFVILSVLAFFTRRFK</sequence>
<organism evidence="7 8">
    <name type="scientific">Vibrio caribbeanicus ATCC BAA-2122</name>
    <dbReference type="NCBI Taxonomy" id="796620"/>
    <lineage>
        <taxon>Bacteria</taxon>
        <taxon>Pseudomonadati</taxon>
        <taxon>Pseudomonadota</taxon>
        <taxon>Gammaproteobacteria</taxon>
        <taxon>Vibrionales</taxon>
        <taxon>Vibrionaceae</taxon>
        <taxon>Vibrio</taxon>
    </lineage>
</organism>
<evidence type="ECO:0000256" key="4">
    <source>
        <dbReference type="RuleBase" id="RU363034"/>
    </source>
</evidence>
<dbReference type="Gene3D" id="2.40.10.10">
    <property type="entry name" value="Trypsin-like serine proteases"/>
    <property type="match status" value="1"/>
</dbReference>
<dbReference type="EMBL" id="AEIU01000002">
    <property type="protein sequence ID" value="EFP98503.1"/>
    <property type="molecule type" value="Genomic_DNA"/>
</dbReference>
<dbReference type="eggNOG" id="COG5640">
    <property type="taxonomic scope" value="Bacteria"/>
</dbReference>
<dbReference type="SUPFAM" id="SSF50494">
    <property type="entry name" value="Trypsin-like serine proteases"/>
    <property type="match status" value="1"/>
</dbReference>
<dbReference type="STRING" id="796620.VIBC2010_08148"/>
<dbReference type="RefSeq" id="WP_009599175.1">
    <property type="nucleotide sequence ID" value="NZ_AEIU01000002.1"/>
</dbReference>
<protein>
    <submittedName>
        <fullName evidence="7">Secreted trypsin-like serine protease</fullName>
    </submittedName>
</protein>
<gene>
    <name evidence="7" type="ORF">VIBC2010_08148</name>
</gene>
<keyword evidence="2 4" id="KW-0378">Hydrolase</keyword>
<evidence type="ECO:0000313" key="7">
    <source>
        <dbReference type="EMBL" id="EFP98503.1"/>
    </source>
</evidence>
<comment type="caution">
    <text evidence="7">The sequence shown here is derived from an EMBL/GenBank/DDBJ whole genome shotgun (WGS) entry which is preliminary data.</text>
</comment>
<dbReference type="SMART" id="SM00020">
    <property type="entry name" value="Tryp_SPc"/>
    <property type="match status" value="1"/>
</dbReference>
<dbReference type="PANTHER" id="PTHR24264">
    <property type="entry name" value="TRYPSIN-RELATED"/>
    <property type="match status" value="1"/>
</dbReference>
<feature type="domain" description="Peptidase S1" evidence="6">
    <location>
        <begin position="34"/>
        <end position="268"/>
    </location>
</feature>
<evidence type="ECO:0000256" key="1">
    <source>
        <dbReference type="ARBA" id="ARBA00022670"/>
    </source>
</evidence>
<evidence type="ECO:0000256" key="2">
    <source>
        <dbReference type="ARBA" id="ARBA00022801"/>
    </source>
</evidence>
<dbReference type="Pfam" id="PF00089">
    <property type="entry name" value="Trypsin"/>
    <property type="match status" value="1"/>
</dbReference>
<evidence type="ECO:0000259" key="6">
    <source>
        <dbReference type="PROSITE" id="PS50240"/>
    </source>
</evidence>
<reference evidence="7 8" key="1">
    <citation type="journal article" date="2012" name="Int. J. Syst. Evol. Microbiol.">
        <title>Vibrio caribbeanicus sp. nov., isolated from the marine sponge Scleritoderma cyanea.</title>
        <authorList>
            <person name="Hoffmann M."/>
            <person name="Monday S.R."/>
            <person name="Allard M.W."/>
            <person name="Strain E.A."/>
            <person name="Whittaker P."/>
            <person name="Naum M."/>
            <person name="McCarthy P.J."/>
            <person name="Lopez J.V."/>
            <person name="Fischer M."/>
            <person name="Brown E.W."/>
        </authorList>
    </citation>
    <scope>NUCLEOTIDE SEQUENCE [LARGE SCALE GENOMIC DNA]</scope>
    <source>
        <strain evidence="7 8">ATCC BAA-2122</strain>
    </source>
</reference>
<dbReference type="InterPro" id="IPR001314">
    <property type="entry name" value="Peptidase_S1A"/>
</dbReference>
<dbReference type="InterPro" id="IPR033116">
    <property type="entry name" value="TRYPSIN_SER"/>
</dbReference>
<evidence type="ECO:0000256" key="3">
    <source>
        <dbReference type="ARBA" id="ARBA00023157"/>
    </source>
</evidence>
<dbReference type="PROSITE" id="PS00134">
    <property type="entry name" value="TRYPSIN_HIS"/>
    <property type="match status" value="1"/>
</dbReference>
<dbReference type="PROSITE" id="PS50240">
    <property type="entry name" value="TRYPSIN_DOM"/>
    <property type="match status" value="1"/>
</dbReference>
<proteinExistence type="predicted"/>
<feature type="signal peptide" evidence="5">
    <location>
        <begin position="1"/>
        <end position="22"/>
    </location>
</feature>
<keyword evidence="5" id="KW-0732">Signal</keyword>
<dbReference type="OrthoDB" id="9813836at2"/>